<evidence type="ECO:0000256" key="1">
    <source>
        <dbReference type="SAM" id="MobiDB-lite"/>
    </source>
</evidence>
<organism evidence="5 6">
    <name type="scientific">Parahalioglobus pacificus</name>
    <dbReference type="NCBI Taxonomy" id="930806"/>
    <lineage>
        <taxon>Bacteria</taxon>
        <taxon>Pseudomonadati</taxon>
        <taxon>Pseudomonadota</taxon>
        <taxon>Gammaproteobacteria</taxon>
        <taxon>Cellvibrionales</taxon>
        <taxon>Halieaceae</taxon>
        <taxon>Parahalioglobus</taxon>
    </lineage>
</organism>
<evidence type="ECO:0000313" key="6">
    <source>
        <dbReference type="Proteomes" id="UP000644693"/>
    </source>
</evidence>
<dbReference type="Gene3D" id="1.20.58.2200">
    <property type="match status" value="1"/>
</dbReference>
<dbReference type="InterPro" id="IPR038440">
    <property type="entry name" value="FimV_C_sf"/>
</dbReference>
<dbReference type="InterPro" id="IPR057840">
    <property type="entry name" value="FimV_N"/>
</dbReference>
<sequence length="793" mass="83322">MARKNKLAAALLTLGCLNASSVWALGLGELTLESFLNEPLKAQVDLLNTGVLQADEIRIRLATSDDFERMGVDRAYFLTGIKFDVQVDQSGRGVIVVTSDDPVLEPYLDFIVEARWPSGRLLREYTVLVDPPAFDTVNPVVSASQRVAEVEGEPEPAKKATDPAATSGARVKTSASNLAPGEMPNRDFGSSAASNPTAGARYMVKRDQTLWEIASQGRPAGTSVHQAMLDIQRLNPEAFINGNINQIKAGYIIYLPSADDISSDNLADALAEVRQQNADWQASRDTAPGVTAAASLRISAEPVAAMEQGGDSSDARATSDASMEDLERAQLEAADSQGRLDAMSERVDTLQRIVDLKDEQIAALQAALAEANGSSAVEPETDTADLMADGRNAAVEGDQTMAGDPQTAEGGAEVTEVAQAAGGELAASAVDAAPEEAATANPEPVAVPKAAPAKPTQITSNAPAQQGGIAQWMYIAGGAVVALLLGLILWRRRSGSNEAVMAPTATHAQPVAPKRKEVVAPVEPAPESEPQPEVEVESAPVAETPSEEDTGTGRGYGEKRHDEYASEGETGDALAEADIYIAYGRQAQAVELLKTAFGNEPGNMAYRLKLLELYVDMGDRDEAAGQLTEIRASGDTAMIAAAESVMGSGRSTANLSAAPAVEAPSSAPAFEEPDPVPTVGNPAGGSPAIGSPADFDDTVDPEVFESDFGGLEIEDSESQDMADDLDLSGDFEADEGDMVFAAEGNQMSTKLDLARAYMDMGDGDGARQILEEVMGDGTEEQQEEARQLLARID</sequence>
<dbReference type="InterPro" id="IPR020012">
    <property type="entry name" value="LysM_FimV"/>
</dbReference>
<feature type="chain" id="PRO_5038024188" description="LysM domain-containing protein" evidence="3">
    <location>
        <begin position="25"/>
        <end position="793"/>
    </location>
</feature>
<keyword evidence="6" id="KW-1185">Reference proteome</keyword>
<dbReference type="RefSeq" id="WP_189476202.1">
    <property type="nucleotide sequence ID" value="NZ_BMYM01000001.1"/>
</dbReference>
<comment type="caution">
    <text evidence="5">The sequence shown here is derived from an EMBL/GenBank/DDBJ whole genome shotgun (WGS) entry which is preliminary data.</text>
</comment>
<dbReference type="NCBIfam" id="TIGR03504">
    <property type="entry name" value="FimV_Cterm"/>
    <property type="match status" value="1"/>
</dbReference>
<feature type="compositionally biased region" description="Low complexity" evidence="1">
    <location>
        <begin position="656"/>
        <end position="670"/>
    </location>
</feature>
<dbReference type="PROSITE" id="PS51782">
    <property type="entry name" value="LYSM"/>
    <property type="match status" value="1"/>
</dbReference>
<evidence type="ECO:0000256" key="3">
    <source>
        <dbReference type="SAM" id="SignalP"/>
    </source>
</evidence>
<proteinExistence type="predicted"/>
<dbReference type="InterPro" id="IPR011990">
    <property type="entry name" value="TPR-like_helical_dom_sf"/>
</dbReference>
<keyword evidence="2" id="KW-1133">Transmembrane helix</keyword>
<dbReference type="NCBIfam" id="TIGR03505">
    <property type="entry name" value="FimV_core"/>
    <property type="match status" value="1"/>
</dbReference>
<dbReference type="InterPro" id="IPR036779">
    <property type="entry name" value="LysM_dom_sf"/>
</dbReference>
<dbReference type="AlphaFoldDB" id="A0A918XH34"/>
<dbReference type="Gene3D" id="3.10.350.10">
    <property type="entry name" value="LysM domain"/>
    <property type="match status" value="1"/>
</dbReference>
<dbReference type="Proteomes" id="UP000644693">
    <property type="component" value="Unassembled WGS sequence"/>
</dbReference>
<keyword evidence="2" id="KW-0812">Transmembrane</keyword>
<accession>A0A918XH34</accession>
<dbReference type="InterPro" id="IPR018392">
    <property type="entry name" value="LysM"/>
</dbReference>
<protein>
    <recommendedName>
        <fullName evidence="4">LysM domain-containing protein</fullName>
    </recommendedName>
</protein>
<feature type="transmembrane region" description="Helical" evidence="2">
    <location>
        <begin position="472"/>
        <end position="490"/>
    </location>
</feature>
<feature type="region of interest" description="Disordered" evidence="1">
    <location>
        <begin position="656"/>
        <end position="696"/>
    </location>
</feature>
<feature type="region of interest" description="Disordered" evidence="1">
    <location>
        <begin position="304"/>
        <end position="324"/>
    </location>
</feature>
<evidence type="ECO:0000313" key="5">
    <source>
        <dbReference type="EMBL" id="GHD30435.1"/>
    </source>
</evidence>
<feature type="signal peptide" evidence="3">
    <location>
        <begin position="1"/>
        <end position="24"/>
    </location>
</feature>
<keyword evidence="2" id="KW-0472">Membrane</keyword>
<keyword evidence="3" id="KW-0732">Signal</keyword>
<name>A0A918XH34_9GAMM</name>
<feature type="domain" description="LysM" evidence="4">
    <location>
        <begin position="200"/>
        <end position="255"/>
    </location>
</feature>
<reference evidence="5" key="2">
    <citation type="submission" date="2020-09" db="EMBL/GenBank/DDBJ databases">
        <authorList>
            <person name="Sun Q."/>
            <person name="Kim S."/>
        </authorList>
    </citation>
    <scope>NUCLEOTIDE SEQUENCE</scope>
    <source>
        <strain evidence="5">KCTC 23430</strain>
    </source>
</reference>
<gene>
    <name evidence="5" type="ORF">GCM10007053_12200</name>
</gene>
<dbReference type="Gene3D" id="1.25.40.10">
    <property type="entry name" value="Tetratricopeptide repeat domain"/>
    <property type="match status" value="1"/>
</dbReference>
<evidence type="ECO:0000256" key="2">
    <source>
        <dbReference type="SAM" id="Phobius"/>
    </source>
</evidence>
<feature type="compositionally biased region" description="Low complexity" evidence="1">
    <location>
        <begin position="311"/>
        <end position="321"/>
    </location>
</feature>
<dbReference type="EMBL" id="BMYM01000001">
    <property type="protein sequence ID" value="GHD30435.1"/>
    <property type="molecule type" value="Genomic_DNA"/>
</dbReference>
<reference evidence="5" key="1">
    <citation type="journal article" date="2014" name="Int. J. Syst. Evol. Microbiol.">
        <title>Complete genome sequence of Corynebacterium casei LMG S-19264T (=DSM 44701T), isolated from a smear-ripened cheese.</title>
        <authorList>
            <consortium name="US DOE Joint Genome Institute (JGI-PGF)"/>
            <person name="Walter F."/>
            <person name="Albersmeier A."/>
            <person name="Kalinowski J."/>
            <person name="Ruckert C."/>
        </authorList>
    </citation>
    <scope>NUCLEOTIDE SEQUENCE</scope>
    <source>
        <strain evidence="5">KCTC 23430</strain>
    </source>
</reference>
<evidence type="ECO:0000259" key="4">
    <source>
        <dbReference type="PROSITE" id="PS51782"/>
    </source>
</evidence>
<feature type="region of interest" description="Disordered" evidence="1">
    <location>
        <begin position="502"/>
        <end position="570"/>
    </location>
</feature>
<dbReference type="SUPFAM" id="SSF48452">
    <property type="entry name" value="TPR-like"/>
    <property type="match status" value="1"/>
</dbReference>
<dbReference type="InterPro" id="IPR020011">
    <property type="entry name" value="FimV_C"/>
</dbReference>
<dbReference type="Pfam" id="PF25800">
    <property type="entry name" value="FimV_N"/>
    <property type="match status" value="1"/>
</dbReference>
<feature type="region of interest" description="Disordered" evidence="1">
    <location>
        <begin position="147"/>
        <end position="193"/>
    </location>
</feature>